<feature type="binding site" evidence="6">
    <location>
        <begin position="391"/>
        <end position="393"/>
    </location>
    <ligand>
        <name>FAD</name>
        <dbReference type="ChEBI" id="CHEBI:57692"/>
    </ligand>
</feature>
<reference evidence="10" key="2">
    <citation type="submission" date="2020-11" db="EMBL/GenBank/DDBJ databases">
        <authorList>
            <person name="Cecchin M."/>
            <person name="Marcolungo L."/>
            <person name="Rossato M."/>
            <person name="Girolomoni L."/>
            <person name="Cosentino E."/>
            <person name="Cuine S."/>
            <person name="Li-Beisson Y."/>
            <person name="Delledonne M."/>
            <person name="Ballottari M."/>
        </authorList>
    </citation>
    <scope>NUCLEOTIDE SEQUENCE</scope>
    <source>
        <strain evidence="10">211/11P</strain>
        <tissue evidence="10">Whole cell</tissue>
    </source>
</reference>
<evidence type="ECO:0000256" key="4">
    <source>
        <dbReference type="ARBA" id="ARBA00022827"/>
    </source>
</evidence>
<dbReference type="GO" id="GO:0003677">
    <property type="term" value="F:DNA binding"/>
    <property type="evidence" value="ECO:0007669"/>
    <property type="project" value="TreeGrafter"/>
</dbReference>
<feature type="region of interest" description="Disordered" evidence="8">
    <location>
        <begin position="776"/>
        <end position="827"/>
    </location>
</feature>
<evidence type="ECO:0000256" key="2">
    <source>
        <dbReference type="ARBA" id="ARBA00005862"/>
    </source>
</evidence>
<feature type="region of interest" description="Disordered" evidence="8">
    <location>
        <begin position="538"/>
        <end position="623"/>
    </location>
</feature>
<feature type="compositionally biased region" description="Low complexity" evidence="8">
    <location>
        <begin position="711"/>
        <end position="728"/>
    </location>
</feature>
<evidence type="ECO:0000256" key="8">
    <source>
        <dbReference type="SAM" id="MobiDB-lite"/>
    </source>
</evidence>
<gene>
    <name evidence="10" type="ORF">D9Q98_003213</name>
</gene>
<dbReference type="PROSITE" id="PS00691">
    <property type="entry name" value="DNA_PHOTOLYASES_1_2"/>
    <property type="match status" value="1"/>
</dbReference>
<dbReference type="InterPro" id="IPR006050">
    <property type="entry name" value="DNA_photolyase_N"/>
</dbReference>
<dbReference type="AlphaFoldDB" id="A0A9D4YY99"/>
<dbReference type="Gene3D" id="1.25.40.80">
    <property type="match status" value="1"/>
</dbReference>
<dbReference type="Pfam" id="PF00875">
    <property type="entry name" value="DNA_photolyase"/>
    <property type="match status" value="1"/>
</dbReference>
<dbReference type="Proteomes" id="UP001055712">
    <property type="component" value="Unassembled WGS sequence"/>
</dbReference>
<dbReference type="OrthoDB" id="435881at2759"/>
<dbReference type="PROSITE" id="PS51645">
    <property type="entry name" value="PHR_CRY_ALPHA_BETA"/>
    <property type="match status" value="1"/>
</dbReference>
<dbReference type="GO" id="GO:0005737">
    <property type="term" value="C:cytoplasm"/>
    <property type="evidence" value="ECO:0007669"/>
    <property type="project" value="TreeGrafter"/>
</dbReference>
<dbReference type="NCBIfam" id="TIGR02766">
    <property type="entry name" value="crypt_chrom_pln"/>
    <property type="match status" value="1"/>
</dbReference>
<evidence type="ECO:0000256" key="7">
    <source>
        <dbReference type="PIRSR" id="PIRSR602081-2"/>
    </source>
</evidence>
<evidence type="ECO:0000256" key="6">
    <source>
        <dbReference type="PIRSR" id="PIRSR602081-1"/>
    </source>
</evidence>
<reference evidence="10" key="1">
    <citation type="journal article" date="2019" name="Plant J.">
        <title>Chlorella vulgaris genome assembly and annotation reveals the molecular basis for metabolic acclimation to high light conditions.</title>
        <authorList>
            <person name="Cecchin M."/>
            <person name="Marcolungo L."/>
            <person name="Rossato M."/>
            <person name="Girolomoni L."/>
            <person name="Cosentino E."/>
            <person name="Cuine S."/>
            <person name="Li-Beisson Y."/>
            <person name="Delledonne M."/>
            <person name="Ballottari M."/>
        </authorList>
    </citation>
    <scope>NUCLEOTIDE SEQUENCE</scope>
    <source>
        <strain evidence="10">211/11P</strain>
    </source>
</reference>
<dbReference type="GO" id="GO:0009882">
    <property type="term" value="F:blue light photoreceptor activity"/>
    <property type="evidence" value="ECO:0007669"/>
    <property type="project" value="InterPro"/>
</dbReference>
<dbReference type="EMBL" id="SIDB01000004">
    <property type="protein sequence ID" value="KAI3433397.1"/>
    <property type="molecule type" value="Genomic_DNA"/>
</dbReference>
<feature type="region of interest" description="Disordered" evidence="8">
    <location>
        <begin position="659"/>
        <end position="730"/>
    </location>
</feature>
<feature type="site" description="Electron transfer via tryptophanyl radical" evidence="7">
    <location>
        <position position="325"/>
    </location>
</feature>
<feature type="site" description="Electron transfer via tryptophanyl radical" evidence="7">
    <location>
        <position position="378"/>
    </location>
</feature>
<accession>A0A9D4YY99</accession>
<feature type="compositionally biased region" description="Polar residues" evidence="8">
    <location>
        <begin position="553"/>
        <end position="565"/>
    </location>
</feature>
<evidence type="ECO:0000313" key="11">
    <source>
        <dbReference type="Proteomes" id="UP001055712"/>
    </source>
</evidence>
<dbReference type="InterPro" id="IPR014134">
    <property type="entry name" value="Cryptochrome_pln"/>
</dbReference>
<keyword evidence="5" id="KW-0157">Chromophore</keyword>
<feature type="region of interest" description="Disordered" evidence="8">
    <location>
        <begin position="632"/>
        <end position="651"/>
    </location>
</feature>
<feature type="binding site" evidence="6">
    <location>
        <position position="291"/>
    </location>
    <ligand>
        <name>FAD</name>
        <dbReference type="ChEBI" id="CHEBI:57692"/>
    </ligand>
</feature>
<evidence type="ECO:0000313" key="10">
    <source>
        <dbReference type="EMBL" id="KAI3433397.1"/>
    </source>
</evidence>
<dbReference type="GO" id="GO:0032922">
    <property type="term" value="P:circadian regulation of gene expression"/>
    <property type="evidence" value="ECO:0007669"/>
    <property type="project" value="TreeGrafter"/>
</dbReference>
<evidence type="ECO:0000259" key="9">
    <source>
        <dbReference type="PROSITE" id="PS51645"/>
    </source>
</evidence>
<name>A0A9D4YY99_CHLVU</name>
<evidence type="ECO:0000256" key="5">
    <source>
        <dbReference type="ARBA" id="ARBA00022991"/>
    </source>
</evidence>
<sequence length="827" mass="89335">MAGSSAQPVIVWFRRDLRLSDNPALMAALRMSPAVIPVYVFAPEEEGQFQPGRCSRWWLHKSLEALDQDLRALGSRLLCFRAADSLSLLAALAARLGAQAVLFNHLYDPISMVRDNEVKAGLVAAGFYCQSFNADILREPWETLDTAGRPFTSYDAFWTAHCRLPYPPPPPLPMPAAMPPLPAGLGLEAGAVELAELCIMTPEEEMSNMQLDYHWRPGSAGAHRLLDEFLRSGRLKQFDCDRAKTDRASTSRLSPHIHYGEVSVRHIHFVCKQLEAQWARAGEGGTSVSDFLRQLGYREYSRYLSFHFPFTHERSLLEHLRAVPWRFDQRLFKAWRQGRTGYPLVDAAMREVWGTGWMHNRMRVVAASFMVKNLLLPWQWGLKHYWDALLDADLECDSLGWQYVAGCMADAHEFSHIIDYSAESKRFDPDGNYVRRWLPVLARLPAKYIHEPWLAPQEVLEDAGVELGCNYPYPVIDVEESVVALKAADAVVQQCLRDTSAAAAAGPFRPATDAEPEEAERLFEENYQTALLYGPPVAAPGLQDRTEGCGTTDGVQSHVTGQTDSGLVPPCELQPQQQQQQEEQQNGTAPAAAPATAAAAAAGTAAAPKWDSQPCPSGAAVAHAGGATSAAPAAALRQAEKQLQGKRPAASLEEAATRMLPGSAQGSEQCQRPGSVPGLAWQPVGKSRQSGSGGGTASGTGHGTLTHMRLASSSNGGAAAGSQHAQQRQGHRPLLQPLNRSAGVLQARHGTCSLGSATPALAPAGVRALAAGLSADTQQQWAPPEQLKLAAAASQPAAMEQGEEAAGDAPSSCKRLRARSPAAVPHG</sequence>
<dbReference type="InterPro" id="IPR014729">
    <property type="entry name" value="Rossmann-like_a/b/a_fold"/>
</dbReference>
<dbReference type="Gene3D" id="3.40.50.620">
    <property type="entry name" value="HUPs"/>
    <property type="match status" value="1"/>
</dbReference>
<dbReference type="SUPFAM" id="SSF48173">
    <property type="entry name" value="Cryptochrome/photolyase FAD-binding domain"/>
    <property type="match status" value="1"/>
</dbReference>
<dbReference type="PANTHER" id="PTHR11455:SF18">
    <property type="entry name" value="SI:CH1073-390K14.1"/>
    <property type="match status" value="1"/>
</dbReference>
<dbReference type="GO" id="GO:0006950">
    <property type="term" value="P:response to stress"/>
    <property type="evidence" value="ECO:0007669"/>
    <property type="project" value="UniProtKB-ARBA"/>
</dbReference>
<dbReference type="FunFam" id="1.10.579.10:FF:000003">
    <property type="entry name" value="Deoxyribodipyrimidine photo-lyase"/>
    <property type="match status" value="1"/>
</dbReference>
<feature type="compositionally biased region" description="Low complexity" evidence="8">
    <location>
        <begin position="569"/>
        <end position="608"/>
    </location>
</feature>
<dbReference type="PANTHER" id="PTHR11455">
    <property type="entry name" value="CRYPTOCHROME"/>
    <property type="match status" value="1"/>
</dbReference>
<dbReference type="Gene3D" id="1.10.579.10">
    <property type="entry name" value="DNA Cyclobutane Dipyrimidine Photolyase, subunit A, domain 3"/>
    <property type="match status" value="1"/>
</dbReference>
<feature type="compositionally biased region" description="Gly residues" evidence="8">
    <location>
        <begin position="691"/>
        <end position="702"/>
    </location>
</feature>
<comment type="similarity">
    <text evidence="2">Belongs to the DNA photolyase class-1 family.</text>
</comment>
<feature type="binding site" evidence="6">
    <location>
        <begin position="250"/>
        <end position="254"/>
    </location>
    <ligand>
        <name>FAD</name>
        <dbReference type="ChEBI" id="CHEBI:57692"/>
    </ligand>
</feature>
<feature type="domain" description="Photolyase/cryptochrome alpha/beta" evidence="9">
    <location>
        <begin position="7"/>
        <end position="137"/>
    </location>
</feature>
<dbReference type="InterPro" id="IPR036134">
    <property type="entry name" value="Crypto/Photolyase_FAD-like_sf"/>
</dbReference>
<dbReference type="InterPro" id="IPR036155">
    <property type="entry name" value="Crypto/Photolyase_N_sf"/>
</dbReference>
<dbReference type="GO" id="GO:0071949">
    <property type="term" value="F:FAD binding"/>
    <property type="evidence" value="ECO:0007669"/>
    <property type="project" value="TreeGrafter"/>
</dbReference>
<protein>
    <recommendedName>
        <fullName evidence="9">Photolyase/cryptochrome alpha/beta domain-containing protein</fullName>
    </recommendedName>
</protein>
<comment type="cofactor">
    <cofactor evidence="6">
        <name>FAD</name>
        <dbReference type="ChEBI" id="CHEBI:57692"/>
    </cofactor>
    <text evidence="6">Binds 1 FAD per subunit.</text>
</comment>
<keyword evidence="4 6" id="KW-0274">FAD</keyword>
<dbReference type="GO" id="GO:0003904">
    <property type="term" value="F:deoxyribodipyrimidine photo-lyase activity"/>
    <property type="evidence" value="ECO:0007669"/>
    <property type="project" value="TreeGrafter"/>
</dbReference>
<keyword evidence="11" id="KW-1185">Reference proteome</keyword>
<dbReference type="InterPro" id="IPR005101">
    <property type="entry name" value="Cryptochr/Photolyase_FAD-bd"/>
</dbReference>
<feature type="site" description="Electron transfer via tryptophanyl radical" evidence="7">
    <location>
        <position position="401"/>
    </location>
</feature>
<dbReference type="InterPro" id="IPR002081">
    <property type="entry name" value="Cryptochrome/DNA_photolyase_1"/>
</dbReference>
<evidence type="ECO:0000256" key="3">
    <source>
        <dbReference type="ARBA" id="ARBA00022630"/>
    </source>
</evidence>
<organism evidence="10 11">
    <name type="scientific">Chlorella vulgaris</name>
    <name type="common">Green alga</name>
    <dbReference type="NCBI Taxonomy" id="3077"/>
    <lineage>
        <taxon>Eukaryota</taxon>
        <taxon>Viridiplantae</taxon>
        <taxon>Chlorophyta</taxon>
        <taxon>core chlorophytes</taxon>
        <taxon>Trebouxiophyceae</taxon>
        <taxon>Chlorellales</taxon>
        <taxon>Chlorellaceae</taxon>
        <taxon>Chlorella clade</taxon>
        <taxon>Chlorella</taxon>
    </lineage>
</organism>
<dbReference type="PROSITE" id="PS00394">
    <property type="entry name" value="DNA_PHOTOLYASES_1_1"/>
    <property type="match status" value="1"/>
</dbReference>
<proteinExistence type="inferred from homology"/>
<dbReference type="PRINTS" id="PR00147">
    <property type="entry name" value="DNAPHOTLYASE"/>
</dbReference>
<dbReference type="GO" id="GO:0005634">
    <property type="term" value="C:nucleus"/>
    <property type="evidence" value="ECO:0007669"/>
    <property type="project" value="TreeGrafter"/>
</dbReference>
<comment type="cofactor">
    <cofactor evidence="1">
        <name>(6R)-5,10-methylene-5,6,7,8-tetrahydrofolate</name>
        <dbReference type="ChEBI" id="CHEBI:15636"/>
    </cofactor>
</comment>
<dbReference type="GO" id="GO:0043153">
    <property type="term" value="P:entrainment of circadian clock by photoperiod"/>
    <property type="evidence" value="ECO:0007669"/>
    <property type="project" value="TreeGrafter"/>
</dbReference>
<evidence type="ECO:0000256" key="1">
    <source>
        <dbReference type="ARBA" id="ARBA00001932"/>
    </source>
</evidence>
<dbReference type="GO" id="GO:0006139">
    <property type="term" value="P:nucleobase-containing compound metabolic process"/>
    <property type="evidence" value="ECO:0007669"/>
    <property type="project" value="UniProtKB-ARBA"/>
</dbReference>
<dbReference type="InterPro" id="IPR018394">
    <property type="entry name" value="DNA_photolyase_1_CS_C"/>
</dbReference>
<keyword evidence="3 6" id="KW-0285">Flavoprotein</keyword>
<dbReference type="Pfam" id="PF03441">
    <property type="entry name" value="FAD_binding_7"/>
    <property type="match status" value="1"/>
</dbReference>
<comment type="caution">
    <text evidence="10">The sequence shown here is derived from an EMBL/GenBank/DDBJ whole genome shotgun (WGS) entry which is preliminary data.</text>
</comment>
<dbReference type="SUPFAM" id="SSF52425">
    <property type="entry name" value="Cryptochrome/photolyase, N-terminal domain"/>
    <property type="match status" value="1"/>
</dbReference>